<dbReference type="InterPro" id="IPR018062">
    <property type="entry name" value="HTH_AraC-typ_CS"/>
</dbReference>
<evidence type="ECO:0000256" key="4">
    <source>
        <dbReference type="ARBA" id="ARBA00023163"/>
    </source>
</evidence>
<evidence type="ECO:0000256" key="3">
    <source>
        <dbReference type="ARBA" id="ARBA00023159"/>
    </source>
</evidence>
<gene>
    <name evidence="6" type="ORF">ACFFLH_13200</name>
</gene>
<dbReference type="SUPFAM" id="SSF46689">
    <property type="entry name" value="Homeodomain-like"/>
    <property type="match status" value="1"/>
</dbReference>
<evidence type="ECO:0000313" key="6">
    <source>
        <dbReference type="EMBL" id="MFB9887371.1"/>
    </source>
</evidence>
<dbReference type="CDD" id="cd06124">
    <property type="entry name" value="cupin_NimR-like_N"/>
    <property type="match status" value="1"/>
</dbReference>
<dbReference type="InterPro" id="IPR014710">
    <property type="entry name" value="RmlC-like_jellyroll"/>
</dbReference>
<keyword evidence="7" id="KW-1185">Reference proteome</keyword>
<protein>
    <submittedName>
        <fullName evidence="6">Helix-turn-helix domain-containing protein</fullName>
    </submittedName>
</protein>
<dbReference type="InterPro" id="IPR011051">
    <property type="entry name" value="RmlC_Cupin_sf"/>
</dbReference>
<evidence type="ECO:0000313" key="7">
    <source>
        <dbReference type="Proteomes" id="UP001589628"/>
    </source>
</evidence>
<dbReference type="PROSITE" id="PS01124">
    <property type="entry name" value="HTH_ARAC_FAMILY_2"/>
    <property type="match status" value="1"/>
</dbReference>
<evidence type="ECO:0000259" key="5">
    <source>
        <dbReference type="PROSITE" id="PS01124"/>
    </source>
</evidence>
<sequence>MSKTAPHRLAPFNQPLSEPIFFRQAQVPAHALYPTHQHPNGELVYSYSGVMEVKVADKHYLVPSQYALWLPPNTPHQGLNRHAAWHCSLYVANPDAYDFPKQTCALLITPLISALLTHLREHPPTPPYRPQDQHLLQVLIEQLAAAPCAGSYLPSSSDPLLAPVLSTLEANPGANTSLAELAAQVHTSERTLARRSQRDLGMPLLEWRQRLRVLKAMEWLEAGAKVETIALELGYSSASAFIGMFKRLMGMSPDEYRRQRGES</sequence>
<organism evidence="6 7">
    <name type="scientific">Balneatrix alpica</name>
    <dbReference type="NCBI Taxonomy" id="75684"/>
    <lineage>
        <taxon>Bacteria</taxon>
        <taxon>Pseudomonadati</taxon>
        <taxon>Pseudomonadota</taxon>
        <taxon>Gammaproteobacteria</taxon>
        <taxon>Oceanospirillales</taxon>
        <taxon>Balneatrichaceae</taxon>
        <taxon>Balneatrix</taxon>
    </lineage>
</organism>
<dbReference type="PROSITE" id="PS00041">
    <property type="entry name" value="HTH_ARAC_FAMILY_1"/>
    <property type="match status" value="1"/>
</dbReference>
<feature type="domain" description="HTH araC/xylS-type" evidence="5">
    <location>
        <begin position="162"/>
        <end position="259"/>
    </location>
</feature>
<dbReference type="Pfam" id="PF02311">
    <property type="entry name" value="AraC_binding"/>
    <property type="match status" value="1"/>
</dbReference>
<reference evidence="6 7" key="1">
    <citation type="submission" date="2024-09" db="EMBL/GenBank/DDBJ databases">
        <authorList>
            <person name="Sun Q."/>
            <person name="Mori K."/>
        </authorList>
    </citation>
    <scope>NUCLEOTIDE SEQUENCE [LARGE SCALE GENOMIC DNA]</scope>
    <source>
        <strain evidence="6 7">ATCC 51285</strain>
    </source>
</reference>
<dbReference type="SMART" id="SM00342">
    <property type="entry name" value="HTH_ARAC"/>
    <property type="match status" value="1"/>
</dbReference>
<dbReference type="InterPro" id="IPR009057">
    <property type="entry name" value="Homeodomain-like_sf"/>
</dbReference>
<keyword evidence="2" id="KW-0238">DNA-binding</keyword>
<dbReference type="EMBL" id="JBHLZN010000004">
    <property type="protein sequence ID" value="MFB9887371.1"/>
    <property type="molecule type" value="Genomic_DNA"/>
</dbReference>
<keyword evidence="4" id="KW-0804">Transcription</keyword>
<keyword evidence="3" id="KW-0010">Activator</keyword>
<dbReference type="Gene3D" id="2.60.120.10">
    <property type="entry name" value="Jelly Rolls"/>
    <property type="match status" value="1"/>
</dbReference>
<dbReference type="PANTHER" id="PTHR11019">
    <property type="entry name" value="HTH-TYPE TRANSCRIPTIONAL REGULATOR NIMR"/>
    <property type="match status" value="1"/>
</dbReference>
<dbReference type="Proteomes" id="UP001589628">
    <property type="component" value="Unassembled WGS sequence"/>
</dbReference>
<name>A0ABV5ZGS8_9GAMM</name>
<dbReference type="PANTHER" id="PTHR11019:SF190">
    <property type="entry name" value="ARAC-FAMILY REGULATORY PROTEIN"/>
    <property type="match status" value="1"/>
</dbReference>
<proteinExistence type="predicted"/>
<evidence type="ECO:0000256" key="1">
    <source>
        <dbReference type="ARBA" id="ARBA00023015"/>
    </source>
</evidence>
<dbReference type="PRINTS" id="PR00032">
    <property type="entry name" value="HTHARAC"/>
</dbReference>
<dbReference type="InterPro" id="IPR020449">
    <property type="entry name" value="Tscrpt_reg_AraC-type_HTH"/>
</dbReference>
<accession>A0ABV5ZGS8</accession>
<dbReference type="RefSeq" id="WP_027314066.1">
    <property type="nucleotide sequence ID" value="NZ_JBHLZN010000004.1"/>
</dbReference>
<dbReference type="SUPFAM" id="SSF51182">
    <property type="entry name" value="RmlC-like cupins"/>
    <property type="match status" value="1"/>
</dbReference>
<dbReference type="Pfam" id="PF12833">
    <property type="entry name" value="HTH_18"/>
    <property type="match status" value="1"/>
</dbReference>
<comment type="caution">
    <text evidence="6">The sequence shown here is derived from an EMBL/GenBank/DDBJ whole genome shotgun (WGS) entry which is preliminary data.</text>
</comment>
<evidence type="ECO:0000256" key="2">
    <source>
        <dbReference type="ARBA" id="ARBA00023125"/>
    </source>
</evidence>
<dbReference type="Gene3D" id="1.10.10.60">
    <property type="entry name" value="Homeodomain-like"/>
    <property type="match status" value="1"/>
</dbReference>
<dbReference type="InterPro" id="IPR018060">
    <property type="entry name" value="HTH_AraC"/>
</dbReference>
<dbReference type="InterPro" id="IPR003313">
    <property type="entry name" value="AraC-bd"/>
</dbReference>
<keyword evidence="1" id="KW-0805">Transcription regulation</keyword>